<reference evidence="2 3" key="1">
    <citation type="submission" date="2019-11" db="EMBL/GenBank/DDBJ databases">
        <title>Pseudodesulfovibrio alkaliphilus, sp. nov., an alkaliphilic sulfate-reducing bacteria from mud volcano of Taman peninsula, Russia.</title>
        <authorList>
            <person name="Frolova A."/>
            <person name="Merkel A.Y."/>
            <person name="Slobodkin A.I."/>
        </authorList>
    </citation>
    <scope>NUCLEOTIDE SEQUENCE [LARGE SCALE GENOMIC DNA]</scope>
    <source>
        <strain evidence="2 3">F-1</strain>
    </source>
</reference>
<gene>
    <name evidence="2" type="ORF">GKC30_00455</name>
</gene>
<keyword evidence="3" id="KW-1185">Reference proteome</keyword>
<accession>A0A7K1KJA8</accession>
<comment type="caution">
    <text evidence="2">The sequence shown here is derived from an EMBL/GenBank/DDBJ whole genome shotgun (WGS) entry which is preliminary data.</text>
</comment>
<evidence type="ECO:0000259" key="1">
    <source>
        <dbReference type="SMART" id="SM00471"/>
    </source>
</evidence>
<dbReference type="Gene3D" id="1.10.3210.10">
    <property type="entry name" value="Hypothetical protein af1432"/>
    <property type="match status" value="1"/>
</dbReference>
<dbReference type="InterPro" id="IPR003607">
    <property type="entry name" value="HD/PDEase_dom"/>
</dbReference>
<feature type="domain" description="HD/PDEase" evidence="1">
    <location>
        <begin position="58"/>
        <end position="197"/>
    </location>
</feature>
<dbReference type="Pfam" id="PF01966">
    <property type="entry name" value="HD"/>
    <property type="match status" value="1"/>
</dbReference>
<evidence type="ECO:0000313" key="2">
    <source>
        <dbReference type="EMBL" id="MUM76100.1"/>
    </source>
</evidence>
<protein>
    <submittedName>
        <fullName evidence="2">HD domain-containing protein</fullName>
    </submittedName>
</protein>
<dbReference type="CDD" id="cd00077">
    <property type="entry name" value="HDc"/>
    <property type="match status" value="1"/>
</dbReference>
<dbReference type="RefSeq" id="WP_155931454.1">
    <property type="nucleotide sequence ID" value="NZ_WODC01000001.1"/>
</dbReference>
<dbReference type="SUPFAM" id="SSF109604">
    <property type="entry name" value="HD-domain/PDEase-like"/>
    <property type="match status" value="1"/>
</dbReference>
<sequence length="300" mass="33786">MTRSVRLIIRNPSEADREVRDIVASMLPGFEPGRYGRAFADVERLFHGSMEGYHHCDTGYHDFAHTLGVLLATARLLHGVHLVRHGMSPRTVELALIAALFHDTGYIRREEERIGTGARFAVGHVERSIDLLESYADARNWPVADMLDMESMIRCTELAASPLAVVHANIEVMLAAHVLATADIIAQMADDIYLEKLDLLFDEFVEAGITEFGSRFELAASTRGFHAFMRARMENCLSNAIGCMSAHFKARFGVERDPYTEAARRNMLYLGLILDEHGREYRKGLRRSLSRRQEPVRVAA</sequence>
<dbReference type="Proteomes" id="UP000461162">
    <property type="component" value="Unassembled WGS sequence"/>
</dbReference>
<organism evidence="2 3">
    <name type="scientific">Pseudodesulfovibrio alkaliphilus</name>
    <dbReference type="NCBI Taxonomy" id="2661613"/>
    <lineage>
        <taxon>Bacteria</taxon>
        <taxon>Pseudomonadati</taxon>
        <taxon>Thermodesulfobacteriota</taxon>
        <taxon>Desulfovibrionia</taxon>
        <taxon>Desulfovibrionales</taxon>
        <taxon>Desulfovibrionaceae</taxon>
    </lineage>
</organism>
<dbReference type="AlphaFoldDB" id="A0A7K1KJA8"/>
<dbReference type="SMART" id="SM00471">
    <property type="entry name" value="HDc"/>
    <property type="match status" value="1"/>
</dbReference>
<evidence type="ECO:0000313" key="3">
    <source>
        <dbReference type="Proteomes" id="UP000461162"/>
    </source>
</evidence>
<dbReference type="EMBL" id="WODC01000001">
    <property type="protein sequence ID" value="MUM76100.1"/>
    <property type="molecule type" value="Genomic_DNA"/>
</dbReference>
<proteinExistence type="predicted"/>
<dbReference type="InterPro" id="IPR006674">
    <property type="entry name" value="HD_domain"/>
</dbReference>
<name>A0A7K1KJA8_9BACT</name>